<evidence type="ECO:0008006" key="4">
    <source>
        <dbReference type="Google" id="ProtNLM"/>
    </source>
</evidence>
<proteinExistence type="predicted"/>
<evidence type="ECO:0000313" key="2">
    <source>
        <dbReference type="EMBL" id="KFG63795.1"/>
    </source>
</evidence>
<feature type="compositionally biased region" description="Basic and acidic residues" evidence="1">
    <location>
        <begin position="343"/>
        <end position="356"/>
    </location>
</feature>
<dbReference type="VEuPathDB" id="ToxoDB:TGRUB_232430"/>
<dbReference type="Gene3D" id="3.30.457.50">
    <property type="entry name" value="Chromosome segregation protein Spc25"/>
    <property type="match status" value="1"/>
</dbReference>
<sequence length="432" mass="48821">MDGNDFRSASSDACSADLRNDLSSVHTPERGTLQTGARAATSLSHERQASPKPVSSYRRETPLKAASPLRREPCAKCHQLHQLKETASMLFDTLERDSSRSMASDRHRLQETMEQLQPKADAIRKLVEEAEEMREHARDCRRKRQQNLHLIERLKEEDKAIDNELQELPAKLQSLDVFREEERASLEAARAEYRLVQKQNEYALLAWEEKIRVYEKALGIRIHQDDAGGPTIIRFSGLFPGASKRSVAPGEESVQEENADKGECFFAFQLDAHGAVSDAHCWPPVDIFEDVMEAFGRAEISLPIVVACMRRSFKEWRKPCVAPTAQSRLPMRREPALSGVVDKQKDNPAFSDDRPVTKAVSSSQRGATPPERTWQTGSYVAGNDRQVTAFTGARVQKQPEARKMKDAADRTSLFVFGSGNKEFETVQRRWQN</sequence>
<organism evidence="2 3">
    <name type="scientific">Toxoplasma gondii RUB</name>
    <dbReference type="NCBI Taxonomy" id="935652"/>
    <lineage>
        <taxon>Eukaryota</taxon>
        <taxon>Sar</taxon>
        <taxon>Alveolata</taxon>
        <taxon>Apicomplexa</taxon>
        <taxon>Conoidasida</taxon>
        <taxon>Coccidia</taxon>
        <taxon>Eucoccidiorida</taxon>
        <taxon>Eimeriorina</taxon>
        <taxon>Sarcocystidae</taxon>
        <taxon>Toxoplasma</taxon>
    </lineage>
</organism>
<dbReference type="OrthoDB" id="329508at2759"/>
<feature type="region of interest" description="Disordered" evidence="1">
    <location>
        <begin position="19"/>
        <end position="70"/>
    </location>
</feature>
<comment type="caution">
    <text evidence="2">The sequence shown here is derived from an EMBL/GenBank/DDBJ whole genome shotgun (WGS) entry which is preliminary data.</text>
</comment>
<evidence type="ECO:0000256" key="1">
    <source>
        <dbReference type="SAM" id="MobiDB-lite"/>
    </source>
</evidence>
<dbReference type="Proteomes" id="UP000028834">
    <property type="component" value="Unassembled WGS sequence"/>
</dbReference>
<accession>A0A086M4H7</accession>
<feature type="region of interest" description="Disordered" evidence="1">
    <location>
        <begin position="343"/>
        <end position="376"/>
    </location>
</feature>
<evidence type="ECO:0000313" key="3">
    <source>
        <dbReference type="Proteomes" id="UP000028834"/>
    </source>
</evidence>
<dbReference type="AlphaFoldDB" id="A0A086M4H7"/>
<gene>
    <name evidence="2" type="ORF">TGRUB_232430</name>
</gene>
<reference evidence="2 3" key="1">
    <citation type="submission" date="2014-05" db="EMBL/GenBank/DDBJ databases">
        <authorList>
            <person name="Sibley D."/>
            <person name="Venepally P."/>
            <person name="Karamycheva S."/>
            <person name="Hadjithomas M."/>
            <person name="Khan A."/>
            <person name="Brunk B."/>
            <person name="Roos D."/>
            <person name="Caler E."/>
            <person name="Lorenzi H."/>
        </authorList>
    </citation>
    <scope>NUCLEOTIDE SEQUENCE [LARGE SCALE GENOMIC DNA]</scope>
    <source>
        <strain evidence="2 3">RUB</strain>
    </source>
</reference>
<dbReference type="EMBL" id="AFYV02000847">
    <property type="protein sequence ID" value="KFG63795.1"/>
    <property type="molecule type" value="Genomic_DNA"/>
</dbReference>
<protein>
    <recommendedName>
        <fullName evidence="4">Kinetochore protein SPC25</fullName>
    </recommendedName>
</protein>
<name>A0A086M4H7_TOXGO</name>